<keyword evidence="1" id="KW-0472">Membrane</keyword>
<dbReference type="EMBL" id="JAUZVV010000001">
    <property type="protein sequence ID" value="MDT3315627.1"/>
    <property type="molecule type" value="Genomic_DNA"/>
</dbReference>
<name>A0ABU3G725_9MICO</name>
<keyword evidence="3" id="KW-1185">Reference proteome</keyword>
<feature type="transmembrane region" description="Helical" evidence="1">
    <location>
        <begin position="163"/>
        <end position="188"/>
    </location>
</feature>
<feature type="transmembrane region" description="Helical" evidence="1">
    <location>
        <begin position="131"/>
        <end position="151"/>
    </location>
</feature>
<feature type="transmembrane region" description="Helical" evidence="1">
    <location>
        <begin position="98"/>
        <end position="119"/>
    </location>
</feature>
<dbReference type="Proteomes" id="UP001251849">
    <property type="component" value="Unassembled WGS sequence"/>
</dbReference>
<gene>
    <name evidence="2" type="ORF">Q9S71_02210</name>
</gene>
<keyword evidence="1" id="KW-1133">Transmembrane helix</keyword>
<feature type="transmembrane region" description="Helical" evidence="1">
    <location>
        <begin position="67"/>
        <end position="86"/>
    </location>
</feature>
<keyword evidence="1" id="KW-0812">Transmembrane</keyword>
<evidence type="ECO:0000256" key="1">
    <source>
        <dbReference type="SAM" id="Phobius"/>
    </source>
</evidence>
<organism evidence="2 3">
    <name type="scientific">Microbacterium gawkjiense</name>
    <dbReference type="NCBI Taxonomy" id="3067309"/>
    <lineage>
        <taxon>Bacteria</taxon>
        <taxon>Bacillati</taxon>
        <taxon>Actinomycetota</taxon>
        <taxon>Actinomycetes</taxon>
        <taxon>Micrococcales</taxon>
        <taxon>Microbacteriaceae</taxon>
        <taxon>Microbacterium</taxon>
    </lineage>
</organism>
<sequence>MRGRRLTWTIGGVGLIGAGVAGMLQGATLGTPLTDTLALLVDILWAASVLVFAIGSSSHDSVTARRPLGTIALILLALWSPAMRVIGLFQDPTNPTPIVPWEVTILVPLALSVVAVVQIARAGVVPRRWRWMPAIALGVQVASVALGQLLMMDQATAMQTVGLASALGMIGFLAGTLGLGIVALLAVASERPASVPVFSSPNDLPTD</sequence>
<reference evidence="2 3" key="1">
    <citation type="submission" date="2023-08" db="EMBL/GenBank/DDBJ databases">
        <title>Microbacterium aquilitoris sp. nov. and Microbacterium gwkjibeachense sp. nov., isolated from beach.</title>
        <authorList>
            <person name="Lee S.D."/>
            <person name="Yang H."/>
            <person name="Kim I."/>
        </authorList>
    </citation>
    <scope>NUCLEOTIDE SEQUENCE [LARGE SCALE GENOMIC DNA]</scope>
    <source>
        <strain evidence="2 3">KSW4-11</strain>
    </source>
</reference>
<proteinExistence type="predicted"/>
<dbReference type="RefSeq" id="WP_311860247.1">
    <property type="nucleotide sequence ID" value="NZ_JAUZVV010000001.1"/>
</dbReference>
<accession>A0ABU3G725</accession>
<feature type="transmembrane region" description="Helical" evidence="1">
    <location>
        <begin position="36"/>
        <end position="55"/>
    </location>
</feature>
<evidence type="ECO:0000313" key="2">
    <source>
        <dbReference type="EMBL" id="MDT3315627.1"/>
    </source>
</evidence>
<comment type="caution">
    <text evidence="2">The sequence shown here is derived from an EMBL/GenBank/DDBJ whole genome shotgun (WGS) entry which is preliminary data.</text>
</comment>
<evidence type="ECO:0000313" key="3">
    <source>
        <dbReference type="Proteomes" id="UP001251849"/>
    </source>
</evidence>
<protein>
    <submittedName>
        <fullName evidence="2">Uncharacterized protein</fullName>
    </submittedName>
</protein>